<dbReference type="EMBL" id="BART01021099">
    <property type="protein sequence ID" value="GAG96118.1"/>
    <property type="molecule type" value="Genomic_DNA"/>
</dbReference>
<dbReference type="InterPro" id="IPR024399">
    <property type="entry name" value="DUF2628"/>
</dbReference>
<keyword evidence="1" id="KW-0472">Membrane</keyword>
<feature type="transmembrane region" description="Helical" evidence="1">
    <location>
        <begin position="39"/>
        <end position="57"/>
    </location>
</feature>
<dbReference type="Pfam" id="PF10947">
    <property type="entry name" value="DUF2628"/>
    <property type="match status" value="1"/>
</dbReference>
<proteinExistence type="predicted"/>
<keyword evidence="1" id="KW-0812">Transmembrane</keyword>
<organism evidence="2">
    <name type="scientific">marine sediment metagenome</name>
    <dbReference type="NCBI Taxonomy" id="412755"/>
    <lineage>
        <taxon>unclassified sequences</taxon>
        <taxon>metagenomes</taxon>
        <taxon>ecological metagenomes</taxon>
    </lineage>
</organism>
<dbReference type="AlphaFoldDB" id="X1CIQ3"/>
<sequence length="74" mass="8347">MAIYTIYKHDEAGLVQAVKLGFSWPAFFFDMIWAAVKKLWLVFTLMMLGLLAIFSAFDMVVGPEWVPVFDVAAA</sequence>
<evidence type="ECO:0000313" key="2">
    <source>
        <dbReference type="EMBL" id="GAG96118.1"/>
    </source>
</evidence>
<name>X1CIQ3_9ZZZZ</name>
<keyword evidence="1" id="KW-1133">Transmembrane helix</keyword>
<accession>X1CIQ3</accession>
<comment type="caution">
    <text evidence="2">The sequence shown here is derived from an EMBL/GenBank/DDBJ whole genome shotgun (WGS) entry which is preliminary data.</text>
</comment>
<gene>
    <name evidence="2" type="ORF">S01H4_39030</name>
</gene>
<protein>
    <submittedName>
        <fullName evidence="2">Uncharacterized protein</fullName>
    </submittedName>
</protein>
<reference evidence="2" key="1">
    <citation type="journal article" date="2014" name="Front. Microbiol.">
        <title>High frequency of phylogenetically diverse reductive dehalogenase-homologous genes in deep subseafloor sedimentary metagenomes.</title>
        <authorList>
            <person name="Kawai M."/>
            <person name="Futagami T."/>
            <person name="Toyoda A."/>
            <person name="Takaki Y."/>
            <person name="Nishi S."/>
            <person name="Hori S."/>
            <person name="Arai W."/>
            <person name="Tsubouchi T."/>
            <person name="Morono Y."/>
            <person name="Uchiyama I."/>
            <person name="Ito T."/>
            <person name="Fujiyama A."/>
            <person name="Inagaki F."/>
            <person name="Takami H."/>
        </authorList>
    </citation>
    <scope>NUCLEOTIDE SEQUENCE</scope>
    <source>
        <strain evidence="2">Expedition CK06-06</strain>
    </source>
</reference>
<evidence type="ECO:0000256" key="1">
    <source>
        <dbReference type="SAM" id="Phobius"/>
    </source>
</evidence>